<evidence type="ECO:0000256" key="1">
    <source>
        <dbReference type="ARBA" id="ARBA00022723"/>
    </source>
</evidence>
<accession>A0A5E4QM41</accession>
<gene>
    <name evidence="10" type="ORF">LSINAPIS_LOCUS10213</name>
</gene>
<protein>
    <recommendedName>
        <fullName evidence="12">Protein krueppel</fullName>
    </recommendedName>
</protein>
<dbReference type="SMART" id="SM00355">
    <property type="entry name" value="ZnF_C2H2"/>
    <property type="match status" value="6"/>
</dbReference>
<feature type="region of interest" description="Disordered" evidence="7">
    <location>
        <begin position="125"/>
        <end position="149"/>
    </location>
</feature>
<evidence type="ECO:0000256" key="3">
    <source>
        <dbReference type="ARBA" id="ARBA00022771"/>
    </source>
</evidence>
<feature type="domain" description="C2H2-type" evidence="8">
    <location>
        <begin position="215"/>
        <end position="242"/>
    </location>
</feature>
<evidence type="ECO:0000313" key="11">
    <source>
        <dbReference type="Proteomes" id="UP000324832"/>
    </source>
</evidence>
<feature type="domain" description="C2H2-type" evidence="8">
    <location>
        <begin position="279"/>
        <end position="306"/>
    </location>
</feature>
<dbReference type="SMART" id="SM00868">
    <property type="entry name" value="zf-AD"/>
    <property type="match status" value="1"/>
</dbReference>
<sequence length="366" mass="43404">MYKSINIEEYTYEYFTQEDVCRFCWNKNAITELFNQECSIESLELKDTLINKVKECLNIDITLVYTPSKACDQCCDKIESFYYFKRFCQETNKKLQDIINHRHNVQLEDNFIKNEVDFDVNIGIKDSPDSDEENDSEKNELESKSSRYKPKRTPTYCNICCEDFKNLETLDKHKSESHGIEKGLFKCFGCDKAFKTGKSRLGHETRFCKNLKYGYECIQCNKFLRRRRNYEQHMKDHRNNVMRDIPENIFKCLHCLDSFKNTDDLREHMNCHENAKKIYVCESCGRAFGRQDYLAKHMLTHSGDKRYSCTYCSFRAAQRSALTVHIRKHTGERPYSCDLCPQKCISSSNLRAHRKIHLGLRQYERA</sequence>
<feature type="binding site" evidence="6">
    <location>
        <position position="74"/>
    </location>
    <ligand>
        <name>Zn(2+)</name>
        <dbReference type="ChEBI" id="CHEBI:29105"/>
    </ligand>
</feature>
<dbReference type="PROSITE" id="PS51915">
    <property type="entry name" value="ZAD"/>
    <property type="match status" value="1"/>
</dbReference>
<evidence type="ECO:0000259" key="8">
    <source>
        <dbReference type="PROSITE" id="PS50157"/>
    </source>
</evidence>
<keyword evidence="3 5" id="KW-0863">Zinc-finger</keyword>
<dbReference type="FunFam" id="3.30.160.60:FF:000417">
    <property type="entry name" value="Zinc finger protein"/>
    <property type="match status" value="1"/>
</dbReference>
<evidence type="ECO:0000259" key="9">
    <source>
        <dbReference type="PROSITE" id="PS51915"/>
    </source>
</evidence>
<dbReference type="AlphaFoldDB" id="A0A5E4QM41"/>
<keyword evidence="1 6" id="KW-0479">Metal-binding</keyword>
<dbReference type="EMBL" id="FZQP02004056">
    <property type="protein sequence ID" value="VVC99318.1"/>
    <property type="molecule type" value="Genomic_DNA"/>
</dbReference>
<dbReference type="InterPro" id="IPR036236">
    <property type="entry name" value="Znf_C2H2_sf"/>
</dbReference>
<feature type="domain" description="ZAD" evidence="9">
    <location>
        <begin position="19"/>
        <end position="98"/>
    </location>
</feature>
<evidence type="ECO:0000256" key="2">
    <source>
        <dbReference type="ARBA" id="ARBA00022737"/>
    </source>
</evidence>
<dbReference type="PANTHER" id="PTHR24379">
    <property type="entry name" value="KRAB AND ZINC FINGER DOMAIN-CONTAINING"/>
    <property type="match status" value="1"/>
</dbReference>
<dbReference type="SUPFAM" id="SSF57716">
    <property type="entry name" value="Glucocorticoid receptor-like (DNA-binding domain)"/>
    <property type="match status" value="1"/>
</dbReference>
<organism evidence="10 11">
    <name type="scientific">Leptidea sinapis</name>
    <dbReference type="NCBI Taxonomy" id="189913"/>
    <lineage>
        <taxon>Eukaryota</taxon>
        <taxon>Metazoa</taxon>
        <taxon>Ecdysozoa</taxon>
        <taxon>Arthropoda</taxon>
        <taxon>Hexapoda</taxon>
        <taxon>Insecta</taxon>
        <taxon>Pterygota</taxon>
        <taxon>Neoptera</taxon>
        <taxon>Endopterygota</taxon>
        <taxon>Lepidoptera</taxon>
        <taxon>Glossata</taxon>
        <taxon>Ditrysia</taxon>
        <taxon>Papilionoidea</taxon>
        <taxon>Pieridae</taxon>
        <taxon>Dismorphiinae</taxon>
        <taxon>Leptidea</taxon>
    </lineage>
</organism>
<feature type="domain" description="C2H2-type" evidence="8">
    <location>
        <begin position="250"/>
        <end position="277"/>
    </location>
</feature>
<proteinExistence type="predicted"/>
<dbReference type="Gene3D" id="3.30.160.60">
    <property type="entry name" value="Classic Zinc Finger"/>
    <property type="match status" value="5"/>
</dbReference>
<feature type="domain" description="C2H2-type" evidence="8">
    <location>
        <begin position="307"/>
        <end position="334"/>
    </location>
</feature>
<evidence type="ECO:0000313" key="10">
    <source>
        <dbReference type="EMBL" id="VVC99318.1"/>
    </source>
</evidence>
<evidence type="ECO:0000256" key="5">
    <source>
        <dbReference type="PROSITE-ProRule" id="PRU00042"/>
    </source>
</evidence>
<dbReference type="PANTHER" id="PTHR24379:SF121">
    <property type="entry name" value="C2H2-TYPE DOMAIN-CONTAINING PROTEIN"/>
    <property type="match status" value="1"/>
</dbReference>
<evidence type="ECO:0000256" key="4">
    <source>
        <dbReference type="ARBA" id="ARBA00022833"/>
    </source>
</evidence>
<feature type="binding site" evidence="6">
    <location>
        <position position="71"/>
    </location>
    <ligand>
        <name>Zn(2+)</name>
        <dbReference type="ChEBI" id="CHEBI:29105"/>
    </ligand>
</feature>
<dbReference type="Pfam" id="PF07776">
    <property type="entry name" value="zf-AD"/>
    <property type="match status" value="1"/>
</dbReference>
<dbReference type="Pfam" id="PF00096">
    <property type="entry name" value="zf-C2H2"/>
    <property type="match status" value="3"/>
</dbReference>
<keyword evidence="4 6" id="KW-0862">Zinc</keyword>
<name>A0A5E4QM41_9NEOP</name>
<dbReference type="Proteomes" id="UP000324832">
    <property type="component" value="Unassembled WGS sequence"/>
</dbReference>
<dbReference type="FunFam" id="3.30.160.60:FF:000446">
    <property type="entry name" value="Zinc finger protein"/>
    <property type="match status" value="1"/>
</dbReference>
<reference evidence="10 11" key="1">
    <citation type="submission" date="2017-07" db="EMBL/GenBank/DDBJ databases">
        <authorList>
            <person name="Talla V."/>
            <person name="Backstrom N."/>
        </authorList>
    </citation>
    <scope>NUCLEOTIDE SEQUENCE [LARGE SCALE GENOMIC DNA]</scope>
</reference>
<dbReference type="SUPFAM" id="SSF57667">
    <property type="entry name" value="beta-beta-alpha zinc fingers"/>
    <property type="match status" value="3"/>
</dbReference>
<feature type="binding site" evidence="6">
    <location>
        <position position="21"/>
    </location>
    <ligand>
        <name>Zn(2+)</name>
        <dbReference type="ChEBI" id="CHEBI:29105"/>
    </ligand>
</feature>
<evidence type="ECO:0008006" key="12">
    <source>
        <dbReference type="Google" id="ProtNLM"/>
    </source>
</evidence>
<feature type="domain" description="C2H2-type" evidence="8">
    <location>
        <begin position="335"/>
        <end position="362"/>
    </location>
</feature>
<evidence type="ECO:0000256" key="7">
    <source>
        <dbReference type="SAM" id="MobiDB-lite"/>
    </source>
</evidence>
<feature type="binding site" evidence="6">
    <location>
        <position position="24"/>
    </location>
    <ligand>
        <name>Zn(2+)</name>
        <dbReference type="ChEBI" id="CHEBI:29105"/>
    </ligand>
</feature>
<keyword evidence="11" id="KW-1185">Reference proteome</keyword>
<dbReference type="InterPro" id="IPR012934">
    <property type="entry name" value="Znf_AD"/>
</dbReference>
<keyword evidence="2" id="KW-0677">Repeat</keyword>
<dbReference type="GO" id="GO:0008270">
    <property type="term" value="F:zinc ion binding"/>
    <property type="evidence" value="ECO:0007669"/>
    <property type="project" value="UniProtKB-UniRule"/>
</dbReference>
<dbReference type="InterPro" id="IPR013087">
    <property type="entry name" value="Znf_C2H2_type"/>
</dbReference>
<dbReference type="GO" id="GO:0005634">
    <property type="term" value="C:nucleus"/>
    <property type="evidence" value="ECO:0007669"/>
    <property type="project" value="InterPro"/>
</dbReference>
<dbReference type="PROSITE" id="PS00028">
    <property type="entry name" value="ZINC_FINGER_C2H2_1"/>
    <property type="match status" value="5"/>
</dbReference>
<dbReference type="PROSITE" id="PS50157">
    <property type="entry name" value="ZINC_FINGER_C2H2_2"/>
    <property type="match status" value="5"/>
</dbReference>
<feature type="compositionally biased region" description="Basic and acidic residues" evidence="7">
    <location>
        <begin position="136"/>
        <end position="145"/>
    </location>
</feature>
<evidence type="ECO:0000256" key="6">
    <source>
        <dbReference type="PROSITE-ProRule" id="PRU01263"/>
    </source>
</evidence>